<accession>A0A917G046</accession>
<gene>
    <name evidence="1" type="ORF">GCM10010916_35960</name>
</gene>
<evidence type="ECO:0000313" key="2">
    <source>
        <dbReference type="Proteomes" id="UP000644756"/>
    </source>
</evidence>
<evidence type="ECO:0008006" key="3">
    <source>
        <dbReference type="Google" id="ProtNLM"/>
    </source>
</evidence>
<proteinExistence type="predicted"/>
<organism evidence="1 2">
    <name type="scientific">Paenibacillus abyssi</name>
    <dbReference type="NCBI Taxonomy" id="1340531"/>
    <lineage>
        <taxon>Bacteria</taxon>
        <taxon>Bacillati</taxon>
        <taxon>Bacillota</taxon>
        <taxon>Bacilli</taxon>
        <taxon>Bacillales</taxon>
        <taxon>Paenibacillaceae</taxon>
        <taxon>Paenibacillus</taxon>
    </lineage>
</organism>
<evidence type="ECO:0000313" key="1">
    <source>
        <dbReference type="EMBL" id="GGG15832.1"/>
    </source>
</evidence>
<dbReference type="InterPro" id="IPR008972">
    <property type="entry name" value="Cupredoxin"/>
</dbReference>
<sequence>MQKWIMFVIFIGASVLGLYLMTFGLPEKPVDEAAELPPGVSLLKIQASNFHFDQDEYKVAASDKVKVVLENKQGIHGIEIKGLDVHLDMNNPEAEIDLSQPGEYEIHCSIPCGEGHLDMVSKLIVE</sequence>
<dbReference type="RefSeq" id="WP_188532448.1">
    <property type="nucleotide sequence ID" value="NZ_BMGR01000012.1"/>
</dbReference>
<name>A0A917G046_9BACL</name>
<reference evidence="1" key="1">
    <citation type="journal article" date="2014" name="Int. J. Syst. Evol. Microbiol.">
        <title>Complete genome sequence of Corynebacterium casei LMG S-19264T (=DSM 44701T), isolated from a smear-ripened cheese.</title>
        <authorList>
            <consortium name="US DOE Joint Genome Institute (JGI-PGF)"/>
            <person name="Walter F."/>
            <person name="Albersmeier A."/>
            <person name="Kalinowski J."/>
            <person name="Ruckert C."/>
        </authorList>
    </citation>
    <scope>NUCLEOTIDE SEQUENCE</scope>
    <source>
        <strain evidence="1">CGMCC 1.12987</strain>
    </source>
</reference>
<protein>
    <recommendedName>
        <fullName evidence="3">Cytochrome C oxidase subunit II</fullName>
    </recommendedName>
</protein>
<comment type="caution">
    <text evidence="1">The sequence shown here is derived from an EMBL/GenBank/DDBJ whole genome shotgun (WGS) entry which is preliminary data.</text>
</comment>
<keyword evidence="2" id="KW-1185">Reference proteome</keyword>
<reference evidence="1" key="2">
    <citation type="submission" date="2020-09" db="EMBL/GenBank/DDBJ databases">
        <authorList>
            <person name="Sun Q."/>
            <person name="Zhou Y."/>
        </authorList>
    </citation>
    <scope>NUCLEOTIDE SEQUENCE</scope>
    <source>
        <strain evidence="1">CGMCC 1.12987</strain>
    </source>
</reference>
<dbReference type="SUPFAM" id="SSF49503">
    <property type="entry name" value="Cupredoxins"/>
    <property type="match status" value="1"/>
</dbReference>
<dbReference type="Proteomes" id="UP000644756">
    <property type="component" value="Unassembled WGS sequence"/>
</dbReference>
<dbReference type="EMBL" id="BMGR01000012">
    <property type="protein sequence ID" value="GGG15832.1"/>
    <property type="molecule type" value="Genomic_DNA"/>
</dbReference>
<dbReference type="Gene3D" id="2.60.40.420">
    <property type="entry name" value="Cupredoxins - blue copper proteins"/>
    <property type="match status" value="1"/>
</dbReference>
<dbReference type="AlphaFoldDB" id="A0A917G046"/>